<evidence type="ECO:0000313" key="2">
    <source>
        <dbReference type="EMBL" id="OWZ07876.1"/>
    </source>
</evidence>
<organism evidence="2 3">
    <name type="scientific">Phytophthora megakarya</name>
    <dbReference type="NCBI Taxonomy" id="4795"/>
    <lineage>
        <taxon>Eukaryota</taxon>
        <taxon>Sar</taxon>
        <taxon>Stramenopiles</taxon>
        <taxon>Oomycota</taxon>
        <taxon>Peronosporomycetes</taxon>
        <taxon>Peronosporales</taxon>
        <taxon>Peronosporaceae</taxon>
        <taxon>Phytophthora</taxon>
    </lineage>
</organism>
<keyword evidence="3" id="KW-1185">Reference proteome</keyword>
<dbReference type="OrthoDB" id="110850at2759"/>
<reference evidence="3" key="1">
    <citation type="submission" date="2017-03" db="EMBL/GenBank/DDBJ databases">
        <title>Phytopthora megakarya and P. palmivora, two closely related causual agents of cacao black pod achieved similar genome size and gene model numbers by different mechanisms.</title>
        <authorList>
            <person name="Ali S."/>
            <person name="Shao J."/>
            <person name="Larry D.J."/>
            <person name="Kronmiller B."/>
            <person name="Shen D."/>
            <person name="Strem M.D."/>
            <person name="Melnick R.L."/>
            <person name="Guiltinan M.J."/>
            <person name="Tyler B.M."/>
            <person name="Meinhardt L.W."/>
            <person name="Bailey B.A."/>
        </authorList>
    </citation>
    <scope>NUCLEOTIDE SEQUENCE [LARGE SCALE GENOMIC DNA]</scope>
    <source>
        <strain evidence="3">zdho120</strain>
    </source>
</reference>
<protein>
    <submittedName>
        <fullName evidence="2">Uncharacterized protein</fullName>
    </submittedName>
</protein>
<name>A0A225VQX5_9STRA</name>
<accession>A0A225VQX5</accession>
<feature type="compositionally biased region" description="Basic residues" evidence="1">
    <location>
        <begin position="84"/>
        <end position="99"/>
    </location>
</feature>
<feature type="region of interest" description="Disordered" evidence="1">
    <location>
        <begin position="84"/>
        <end position="106"/>
    </location>
</feature>
<proteinExistence type="predicted"/>
<comment type="caution">
    <text evidence="2">The sequence shown here is derived from an EMBL/GenBank/DDBJ whole genome shotgun (WGS) entry which is preliminary data.</text>
</comment>
<dbReference type="AlphaFoldDB" id="A0A225VQX5"/>
<dbReference type="Proteomes" id="UP000198211">
    <property type="component" value="Unassembled WGS sequence"/>
</dbReference>
<sequence>MTLSSTAVLDREARKLPPRHYIVHAAQDLVEHCVTLVVTGPTDPIMVNDGFKKKQNPPWWLQPLEMLGWFTKIYSIRRVALARPKRPMKPKKKKKKNEKRIKLSSY</sequence>
<evidence type="ECO:0000313" key="3">
    <source>
        <dbReference type="Proteomes" id="UP000198211"/>
    </source>
</evidence>
<evidence type="ECO:0000256" key="1">
    <source>
        <dbReference type="SAM" id="MobiDB-lite"/>
    </source>
</evidence>
<dbReference type="EMBL" id="NBNE01003364">
    <property type="protein sequence ID" value="OWZ07876.1"/>
    <property type="molecule type" value="Genomic_DNA"/>
</dbReference>
<gene>
    <name evidence="2" type="ORF">PHMEG_00019671</name>
</gene>